<dbReference type="InterPro" id="IPR035919">
    <property type="entry name" value="EAL_sf"/>
</dbReference>
<proteinExistence type="predicted"/>
<name>W7QSF4_9ALTE</name>
<keyword evidence="3" id="KW-1185">Reference proteome</keyword>
<organism evidence="2 3">
    <name type="scientific">Catenovulum agarivorans DS-2</name>
    <dbReference type="NCBI Taxonomy" id="1328313"/>
    <lineage>
        <taxon>Bacteria</taxon>
        <taxon>Pseudomonadati</taxon>
        <taxon>Pseudomonadota</taxon>
        <taxon>Gammaproteobacteria</taxon>
        <taxon>Alteromonadales</taxon>
        <taxon>Alteromonadaceae</taxon>
        <taxon>Catenovulum</taxon>
    </lineage>
</organism>
<protein>
    <recommendedName>
        <fullName evidence="1">EAL domain-containing protein</fullName>
    </recommendedName>
</protein>
<dbReference type="AlphaFoldDB" id="W7QSF4"/>
<feature type="domain" description="EAL" evidence="1">
    <location>
        <begin position="1"/>
        <end position="38"/>
    </location>
</feature>
<dbReference type="PROSITE" id="PS50883">
    <property type="entry name" value="EAL"/>
    <property type="match status" value="1"/>
</dbReference>
<dbReference type="InterPro" id="IPR001633">
    <property type="entry name" value="EAL_dom"/>
</dbReference>
<evidence type="ECO:0000259" key="1">
    <source>
        <dbReference type="PROSITE" id="PS50883"/>
    </source>
</evidence>
<sequence length="38" mass="4179">MDTVKTISDLGRSLQLYLVGDGIETQEHEAVLKPFGCN</sequence>
<evidence type="ECO:0000313" key="2">
    <source>
        <dbReference type="EMBL" id="EWH11957.1"/>
    </source>
</evidence>
<reference evidence="2 3" key="1">
    <citation type="journal article" date="2014" name="Genome Announc.">
        <title>Draft Genome Sequence of the Agar-Degrading Bacterium Catenovulum sp. Strain DS-2, Isolated from Intestines of Haliotis diversicolor.</title>
        <authorList>
            <person name="Shan D."/>
            <person name="Li X."/>
            <person name="Gu Z."/>
            <person name="Wei G."/>
            <person name="Gao Z."/>
            <person name="Shao Z."/>
        </authorList>
    </citation>
    <scope>NUCLEOTIDE SEQUENCE [LARGE SCALE GENOMIC DNA]</scope>
    <source>
        <strain evidence="2 3">DS-2</strain>
    </source>
</reference>
<gene>
    <name evidence="2" type="ORF">DS2_02198</name>
</gene>
<dbReference type="EMBL" id="ARZY01000002">
    <property type="protein sequence ID" value="EWH11957.1"/>
    <property type="molecule type" value="Genomic_DNA"/>
</dbReference>
<evidence type="ECO:0000313" key="3">
    <source>
        <dbReference type="Proteomes" id="UP000019276"/>
    </source>
</evidence>
<dbReference type="SUPFAM" id="SSF141868">
    <property type="entry name" value="EAL domain-like"/>
    <property type="match status" value="1"/>
</dbReference>
<accession>W7QSF4</accession>
<comment type="caution">
    <text evidence="2">The sequence shown here is derived from an EMBL/GenBank/DDBJ whole genome shotgun (WGS) entry which is preliminary data.</text>
</comment>
<dbReference type="Proteomes" id="UP000019276">
    <property type="component" value="Unassembled WGS sequence"/>
</dbReference>